<accession>A0A1V6STI3</accession>
<sequence length="38" mass="4310">MNLRDDTVKPENSSPLVKPLICTLRTRFDTASSSKKFL</sequence>
<evidence type="ECO:0000313" key="1">
    <source>
        <dbReference type="EMBL" id="OQE17024.1"/>
    </source>
</evidence>
<protein>
    <submittedName>
        <fullName evidence="1">Uncharacterized protein</fullName>
    </submittedName>
</protein>
<dbReference type="AlphaFoldDB" id="A0A1V6STI3"/>
<dbReference type="Proteomes" id="UP000191285">
    <property type="component" value="Unassembled WGS sequence"/>
</dbReference>
<gene>
    <name evidence="1" type="ORF">PENSTE_c022G04537</name>
</gene>
<dbReference type="EMBL" id="MLKD01000022">
    <property type="protein sequence ID" value="OQE17024.1"/>
    <property type="molecule type" value="Genomic_DNA"/>
</dbReference>
<organism evidence="1 2">
    <name type="scientific">Penicillium steckii</name>
    <dbReference type="NCBI Taxonomy" id="303698"/>
    <lineage>
        <taxon>Eukaryota</taxon>
        <taxon>Fungi</taxon>
        <taxon>Dikarya</taxon>
        <taxon>Ascomycota</taxon>
        <taxon>Pezizomycotina</taxon>
        <taxon>Eurotiomycetes</taxon>
        <taxon>Eurotiomycetidae</taxon>
        <taxon>Eurotiales</taxon>
        <taxon>Aspergillaceae</taxon>
        <taxon>Penicillium</taxon>
    </lineage>
</organism>
<name>A0A1V6STI3_9EURO</name>
<keyword evidence="2" id="KW-1185">Reference proteome</keyword>
<evidence type="ECO:0000313" key="2">
    <source>
        <dbReference type="Proteomes" id="UP000191285"/>
    </source>
</evidence>
<comment type="caution">
    <text evidence="1">The sequence shown here is derived from an EMBL/GenBank/DDBJ whole genome shotgun (WGS) entry which is preliminary data.</text>
</comment>
<proteinExistence type="predicted"/>
<reference evidence="2" key="1">
    <citation type="journal article" date="2017" name="Nat. Microbiol.">
        <title>Global analysis of biosynthetic gene clusters reveals vast potential of secondary metabolite production in Penicillium species.</title>
        <authorList>
            <person name="Nielsen J.C."/>
            <person name="Grijseels S."/>
            <person name="Prigent S."/>
            <person name="Ji B."/>
            <person name="Dainat J."/>
            <person name="Nielsen K.F."/>
            <person name="Frisvad J.C."/>
            <person name="Workman M."/>
            <person name="Nielsen J."/>
        </authorList>
    </citation>
    <scope>NUCLEOTIDE SEQUENCE [LARGE SCALE GENOMIC DNA]</scope>
    <source>
        <strain evidence="2">IBT 24891</strain>
    </source>
</reference>